<feature type="transmembrane region" description="Helical" evidence="1">
    <location>
        <begin position="217"/>
        <end position="241"/>
    </location>
</feature>
<keyword evidence="1" id="KW-0812">Transmembrane</keyword>
<dbReference type="Proteomes" id="UP000002866">
    <property type="component" value="Chromosome 8"/>
</dbReference>
<dbReference type="KEGG" id="tbl:TBLA_0H00510"/>
<dbReference type="GeneID" id="14497500"/>
<keyword evidence="1" id="KW-0472">Membrane</keyword>
<name>I2H7J1_HENB6</name>
<accession>I2H7J1</accession>
<keyword evidence="1" id="KW-1133">Transmembrane helix</keyword>
<feature type="transmembrane region" description="Helical" evidence="1">
    <location>
        <begin position="87"/>
        <end position="108"/>
    </location>
</feature>
<dbReference type="RefSeq" id="XP_004181862.1">
    <property type="nucleotide sequence ID" value="XM_004181814.1"/>
</dbReference>
<evidence type="ECO:0000313" key="3">
    <source>
        <dbReference type="Proteomes" id="UP000002866"/>
    </source>
</evidence>
<evidence type="ECO:0000313" key="2">
    <source>
        <dbReference type="EMBL" id="CCH62343.1"/>
    </source>
</evidence>
<gene>
    <name evidence="2" type="primary">TBLA0H00510</name>
    <name evidence="2" type="ORF">TBLA_0H00510</name>
</gene>
<evidence type="ECO:0000256" key="1">
    <source>
        <dbReference type="SAM" id="Phobius"/>
    </source>
</evidence>
<organism evidence="2 3">
    <name type="scientific">Henningerozyma blattae (strain ATCC 34711 / CBS 6284 / DSM 70876 / NBRC 10599 / NRRL Y-10934 / UCD 77-7)</name>
    <name type="common">Yeast</name>
    <name type="synonym">Tetrapisispora blattae</name>
    <dbReference type="NCBI Taxonomy" id="1071380"/>
    <lineage>
        <taxon>Eukaryota</taxon>
        <taxon>Fungi</taxon>
        <taxon>Dikarya</taxon>
        <taxon>Ascomycota</taxon>
        <taxon>Saccharomycotina</taxon>
        <taxon>Saccharomycetes</taxon>
        <taxon>Saccharomycetales</taxon>
        <taxon>Saccharomycetaceae</taxon>
        <taxon>Henningerozyma</taxon>
    </lineage>
</organism>
<dbReference type="EMBL" id="HE806323">
    <property type="protein sequence ID" value="CCH62343.1"/>
    <property type="molecule type" value="Genomic_DNA"/>
</dbReference>
<dbReference type="InParanoid" id="I2H7J1"/>
<feature type="transmembrane region" description="Helical" evidence="1">
    <location>
        <begin position="179"/>
        <end position="197"/>
    </location>
</feature>
<reference evidence="2 3" key="1">
    <citation type="journal article" date="2011" name="Proc. Natl. Acad. Sci. U.S.A.">
        <title>Evolutionary erosion of yeast sex chromosomes by mating-type switching accidents.</title>
        <authorList>
            <person name="Gordon J.L."/>
            <person name="Armisen D."/>
            <person name="Proux-Wera E."/>
            <person name="Oheigeartaigh S.S."/>
            <person name="Byrne K.P."/>
            <person name="Wolfe K.H."/>
        </authorList>
    </citation>
    <scope>NUCLEOTIDE SEQUENCE [LARGE SCALE GENOMIC DNA]</scope>
    <source>
        <strain evidence="3">ATCC 34711 / CBS 6284 / DSM 70876 / NBRC 10599 / NRRL Y-10934 / UCD 77-7</strain>
    </source>
</reference>
<keyword evidence="3" id="KW-1185">Reference proteome</keyword>
<protein>
    <submittedName>
        <fullName evidence="2">Uncharacterized protein</fullName>
    </submittedName>
</protein>
<feature type="transmembrane region" description="Helical" evidence="1">
    <location>
        <begin position="128"/>
        <end position="146"/>
    </location>
</feature>
<sequence length="249" mass="29041">MHSTPENTSRLQTAETNRYHTVEQQSGNRNYIDTIFNKVKKIAYSITKWKYMSPFLQIDEIFENEESSQQLETNNLDTSNKSLSTKLYLELMILTVLSIWIGATSLLLSRFHTSSFGVQLKVISLSTYMIYAISFASVILFGFRYLRYSNNPPMPISECMIQNCQNCLNSYSENESNDILVTIFSLFTFLSLIYFYILWPSFVNDTLPIYQSSFITIVFYSFLFIFSTLIMVIYIVDILFVHPIDIIKR</sequence>
<dbReference type="AlphaFoldDB" id="I2H7J1"/>
<proteinExistence type="predicted"/>
<dbReference type="HOGENOM" id="CLU_1116381_0_0_1"/>